<evidence type="ECO:0000259" key="11">
    <source>
        <dbReference type="Pfam" id="PF05000"/>
    </source>
</evidence>
<keyword evidence="6" id="KW-0862">Zinc</keyword>
<dbReference type="Gene3D" id="1.10.274.100">
    <property type="entry name" value="RNA polymerase Rpb1, domain 3"/>
    <property type="match status" value="1"/>
</dbReference>
<dbReference type="InterPro" id="IPR007066">
    <property type="entry name" value="RNA_pol_Rpb1_3"/>
</dbReference>
<dbReference type="Gene3D" id="1.10.132.30">
    <property type="match status" value="1"/>
</dbReference>
<dbReference type="Pfam" id="PF04998">
    <property type="entry name" value="RNA_pol_Rpb1_5"/>
    <property type="match status" value="1"/>
</dbReference>
<accession>S8ELF7</accession>
<dbReference type="InterPro" id="IPR042102">
    <property type="entry name" value="RNA_pol_Rpb1_3_sf"/>
</dbReference>
<feature type="domain" description="RNA polymerase Rpb1" evidence="9">
    <location>
        <begin position="2"/>
        <end position="44"/>
    </location>
</feature>
<keyword evidence="13" id="KW-1185">Reference proteome</keyword>
<dbReference type="GO" id="GO:0046872">
    <property type="term" value="F:metal ion binding"/>
    <property type="evidence" value="ECO:0007669"/>
    <property type="project" value="UniProtKB-KW"/>
</dbReference>
<dbReference type="InterPro" id="IPR045867">
    <property type="entry name" value="DNA-dir_RpoC_beta_prime"/>
</dbReference>
<evidence type="ECO:0000313" key="13">
    <source>
        <dbReference type="Proteomes" id="UP000015453"/>
    </source>
</evidence>
<reference evidence="12 13" key="1">
    <citation type="journal article" date="2013" name="BMC Genomics">
        <title>The miniature genome of a carnivorous plant Genlisea aurea contains a low number of genes and short non-coding sequences.</title>
        <authorList>
            <person name="Leushkin E.V."/>
            <person name="Sutormin R.A."/>
            <person name="Nabieva E.R."/>
            <person name="Penin A.A."/>
            <person name="Kondrashov A.S."/>
            <person name="Logacheva M.D."/>
        </authorList>
    </citation>
    <scope>NUCLEOTIDE SEQUENCE [LARGE SCALE GENOMIC DNA]</scope>
</reference>
<proteinExistence type="predicted"/>
<sequence>LKNLINWFTQNYGSIRTTKLVDSLKKLGFKYSTEAGISLGIEDLKIPKIKKDLITEAENKLEKMEFLSSQGFLNNIVYMEKVVRTWDQTNEKLREEIINNFRQTNLINPLYMMTLSGARGNISQIKQLVGMRGLISDSQGEIINLPIKNNFKEGLNIIEYFISCYGARKGLVDTALKTANSGYLTRRLIYTSQSIIIKQPNCKTKYKTLILGLKNSKKDYKNSKESLLGRILARDIKNNKNQKTIVSEGQDICNYTFKKIINFKKIYIRSPLTCKLNVGLCQLCYGWSLGNGRISELGESVGIIAAQSIGEPGTQLTMRTFHTGGVFSGETNKIVNSPNKGTINYTLTKKDKKIRNKYCEKTTLIKTKKCIFITKDKINKYFITLPANSLIFPKPYDYVNYKQLIAEI</sequence>
<evidence type="ECO:0000259" key="9">
    <source>
        <dbReference type="Pfam" id="PF04983"/>
    </source>
</evidence>
<evidence type="ECO:0000256" key="2">
    <source>
        <dbReference type="ARBA" id="ARBA00022478"/>
    </source>
</evidence>
<evidence type="ECO:0000259" key="10">
    <source>
        <dbReference type="Pfam" id="PF04998"/>
    </source>
</evidence>
<dbReference type="AlphaFoldDB" id="S8ELF7"/>
<dbReference type="EMBL" id="AUSU01000416">
    <property type="protein sequence ID" value="EPS73477.1"/>
    <property type="molecule type" value="Genomic_DNA"/>
</dbReference>
<evidence type="ECO:0000313" key="12">
    <source>
        <dbReference type="EMBL" id="EPS73477.1"/>
    </source>
</evidence>
<evidence type="ECO:0000256" key="3">
    <source>
        <dbReference type="ARBA" id="ARBA00022679"/>
    </source>
</evidence>
<feature type="domain" description="RNA polymerase Rpb1" evidence="10">
    <location>
        <begin position="154"/>
        <end position="357"/>
    </location>
</feature>
<feature type="non-terminal residue" evidence="12">
    <location>
        <position position="408"/>
    </location>
</feature>
<name>S8ELF7_9LAMI</name>
<dbReference type="GO" id="GO:0000428">
    <property type="term" value="C:DNA-directed RNA polymerase complex"/>
    <property type="evidence" value="ECO:0007669"/>
    <property type="project" value="UniProtKB-KW"/>
</dbReference>
<feature type="domain" description="RNA polymerase Rpb1" evidence="11">
    <location>
        <begin position="80"/>
        <end position="151"/>
    </location>
</feature>
<organism evidence="12 13">
    <name type="scientific">Genlisea aurea</name>
    <dbReference type="NCBI Taxonomy" id="192259"/>
    <lineage>
        <taxon>Eukaryota</taxon>
        <taxon>Viridiplantae</taxon>
        <taxon>Streptophyta</taxon>
        <taxon>Embryophyta</taxon>
        <taxon>Tracheophyta</taxon>
        <taxon>Spermatophyta</taxon>
        <taxon>Magnoliopsida</taxon>
        <taxon>eudicotyledons</taxon>
        <taxon>Gunneridae</taxon>
        <taxon>Pentapetalae</taxon>
        <taxon>asterids</taxon>
        <taxon>lamiids</taxon>
        <taxon>Lamiales</taxon>
        <taxon>Lentibulariaceae</taxon>
        <taxon>Genlisea</taxon>
    </lineage>
</organism>
<dbReference type="GO" id="GO:0003899">
    <property type="term" value="F:DNA-directed RNA polymerase activity"/>
    <property type="evidence" value="ECO:0007669"/>
    <property type="project" value="UniProtKB-EC"/>
</dbReference>
<evidence type="ECO:0000256" key="6">
    <source>
        <dbReference type="ARBA" id="ARBA00022833"/>
    </source>
</evidence>
<evidence type="ECO:0000256" key="4">
    <source>
        <dbReference type="ARBA" id="ARBA00022695"/>
    </source>
</evidence>
<keyword evidence="4" id="KW-0548">Nucleotidyltransferase</keyword>
<protein>
    <recommendedName>
        <fullName evidence="1">DNA-directed RNA polymerase</fullName>
        <ecNumber evidence="1">2.7.7.6</ecNumber>
    </recommendedName>
</protein>
<dbReference type="InterPro" id="IPR038120">
    <property type="entry name" value="Rpb1_funnel_sf"/>
</dbReference>
<dbReference type="EC" id="2.7.7.6" evidence="1"/>
<dbReference type="PANTHER" id="PTHR19376">
    <property type="entry name" value="DNA-DIRECTED RNA POLYMERASE"/>
    <property type="match status" value="1"/>
</dbReference>
<feature type="non-terminal residue" evidence="12">
    <location>
        <position position="1"/>
    </location>
</feature>
<dbReference type="OrthoDB" id="900379at2759"/>
<comment type="catalytic activity">
    <reaction evidence="8">
        <text>RNA(n) + a ribonucleoside 5'-triphosphate = RNA(n+1) + diphosphate</text>
        <dbReference type="Rhea" id="RHEA:21248"/>
        <dbReference type="Rhea" id="RHEA-COMP:14527"/>
        <dbReference type="Rhea" id="RHEA-COMP:17342"/>
        <dbReference type="ChEBI" id="CHEBI:33019"/>
        <dbReference type="ChEBI" id="CHEBI:61557"/>
        <dbReference type="ChEBI" id="CHEBI:140395"/>
        <dbReference type="EC" id="2.7.7.6"/>
    </reaction>
</comment>
<keyword evidence="2" id="KW-0240">DNA-directed RNA polymerase</keyword>
<comment type="caution">
    <text evidence="12">The sequence shown here is derived from an EMBL/GenBank/DDBJ whole genome shotgun (WGS) entry which is preliminary data.</text>
</comment>
<keyword evidence="3" id="KW-0808">Transferase</keyword>
<dbReference type="PANTHER" id="PTHR19376:SF68">
    <property type="entry name" value="DNA-DIRECTED RNA POLYMERASE SUBUNIT BETA"/>
    <property type="match status" value="1"/>
</dbReference>
<dbReference type="InterPro" id="IPR007081">
    <property type="entry name" value="RNA_pol_Rpb1_5"/>
</dbReference>
<evidence type="ECO:0000256" key="1">
    <source>
        <dbReference type="ARBA" id="ARBA00012418"/>
    </source>
</evidence>
<dbReference type="GO" id="GO:0006351">
    <property type="term" value="P:DNA-templated transcription"/>
    <property type="evidence" value="ECO:0007669"/>
    <property type="project" value="InterPro"/>
</dbReference>
<dbReference type="GO" id="GO:0003677">
    <property type="term" value="F:DNA binding"/>
    <property type="evidence" value="ECO:0007669"/>
    <property type="project" value="InterPro"/>
</dbReference>
<evidence type="ECO:0000256" key="5">
    <source>
        <dbReference type="ARBA" id="ARBA00022723"/>
    </source>
</evidence>
<evidence type="ECO:0000256" key="7">
    <source>
        <dbReference type="ARBA" id="ARBA00023163"/>
    </source>
</evidence>
<gene>
    <name evidence="12" type="ORF">M569_01258</name>
</gene>
<keyword evidence="5" id="KW-0479">Metal-binding</keyword>
<evidence type="ECO:0000256" key="8">
    <source>
        <dbReference type="ARBA" id="ARBA00048552"/>
    </source>
</evidence>
<dbReference type="InterPro" id="IPR007083">
    <property type="entry name" value="RNA_pol_Rpb1_4"/>
</dbReference>
<dbReference type="Pfam" id="PF05000">
    <property type="entry name" value="RNA_pol_Rpb1_4"/>
    <property type="match status" value="1"/>
</dbReference>
<dbReference type="SUPFAM" id="SSF64484">
    <property type="entry name" value="beta and beta-prime subunits of DNA dependent RNA-polymerase"/>
    <property type="match status" value="1"/>
</dbReference>
<dbReference type="Pfam" id="PF04983">
    <property type="entry name" value="RNA_pol_Rpb1_3"/>
    <property type="match status" value="1"/>
</dbReference>
<keyword evidence="7" id="KW-0804">Transcription</keyword>
<dbReference type="Proteomes" id="UP000015453">
    <property type="component" value="Unassembled WGS sequence"/>
</dbReference>